<feature type="compositionally biased region" description="Low complexity" evidence="1">
    <location>
        <begin position="417"/>
        <end position="436"/>
    </location>
</feature>
<name>A0ABQ8UD25_9EUKA</name>
<proteinExistence type="predicted"/>
<dbReference type="PANTHER" id="PTHR48148:SF2">
    <property type="entry name" value="PA14 DOMAIN-CONTAINING PROTEIN"/>
    <property type="match status" value="1"/>
</dbReference>
<protein>
    <submittedName>
        <fullName evidence="2">Uncharacterized protein</fullName>
    </submittedName>
</protein>
<feature type="compositionally biased region" description="Low complexity" evidence="1">
    <location>
        <begin position="803"/>
        <end position="829"/>
    </location>
</feature>
<dbReference type="InterPro" id="IPR011047">
    <property type="entry name" value="Quinoprotein_ADH-like_sf"/>
</dbReference>
<keyword evidence="3" id="KW-1185">Reference proteome</keyword>
<feature type="compositionally biased region" description="Pro residues" evidence="1">
    <location>
        <begin position="682"/>
        <end position="699"/>
    </location>
</feature>
<feature type="region of interest" description="Disordered" evidence="1">
    <location>
        <begin position="675"/>
        <end position="703"/>
    </location>
</feature>
<dbReference type="SUPFAM" id="SSF50998">
    <property type="entry name" value="Quinoprotein alcohol dehydrogenase-like"/>
    <property type="match status" value="1"/>
</dbReference>
<reference evidence="2" key="1">
    <citation type="journal article" date="2022" name="bioRxiv">
        <title>Genomics of Preaxostyla Flagellates Illuminates Evolutionary Transitions and the Path Towards Mitochondrial Loss.</title>
        <authorList>
            <person name="Novak L.V.F."/>
            <person name="Treitli S.C."/>
            <person name="Pyrih J."/>
            <person name="Halakuc P."/>
            <person name="Pipaliya S.V."/>
            <person name="Vacek V."/>
            <person name="Brzon O."/>
            <person name="Soukal P."/>
            <person name="Eme L."/>
            <person name="Dacks J.B."/>
            <person name="Karnkowska A."/>
            <person name="Elias M."/>
            <person name="Hampl V."/>
        </authorList>
    </citation>
    <scope>NUCLEOTIDE SEQUENCE</scope>
    <source>
        <strain evidence="2">RCP-MX</strain>
    </source>
</reference>
<feature type="compositionally biased region" description="Pro residues" evidence="1">
    <location>
        <begin position="851"/>
        <end position="869"/>
    </location>
</feature>
<feature type="region of interest" description="Disordered" evidence="1">
    <location>
        <begin position="399"/>
        <end position="478"/>
    </location>
</feature>
<feature type="compositionally biased region" description="Low complexity" evidence="1">
    <location>
        <begin position="837"/>
        <end position="850"/>
    </location>
</feature>
<dbReference type="Proteomes" id="UP001141327">
    <property type="component" value="Unassembled WGS sequence"/>
</dbReference>
<accession>A0ABQ8UD25</accession>
<feature type="compositionally biased region" description="Low complexity" evidence="1">
    <location>
        <begin position="870"/>
        <end position="884"/>
    </location>
</feature>
<feature type="region of interest" description="Disordered" evidence="1">
    <location>
        <begin position="562"/>
        <end position="581"/>
    </location>
</feature>
<organism evidence="2 3">
    <name type="scientific">Paratrimastix pyriformis</name>
    <dbReference type="NCBI Taxonomy" id="342808"/>
    <lineage>
        <taxon>Eukaryota</taxon>
        <taxon>Metamonada</taxon>
        <taxon>Preaxostyla</taxon>
        <taxon>Paratrimastigidae</taxon>
        <taxon>Paratrimastix</taxon>
    </lineage>
</organism>
<dbReference type="Gene3D" id="2.130.10.10">
    <property type="entry name" value="YVTN repeat-like/Quinoprotein amine dehydrogenase"/>
    <property type="match status" value="1"/>
</dbReference>
<dbReference type="PANTHER" id="PTHR48148">
    <property type="entry name" value="KERATINOCYTE PROLINE-RICH PROTEIN"/>
    <property type="match status" value="1"/>
</dbReference>
<dbReference type="InterPro" id="IPR001680">
    <property type="entry name" value="WD40_rpt"/>
</dbReference>
<feature type="region of interest" description="Disordered" evidence="1">
    <location>
        <begin position="603"/>
        <end position="654"/>
    </location>
</feature>
<sequence length="907" mass="90721">MLRASESPDDGKSAAMTSHLELPIFLWTQPPLCPPTCITITADEKVIVTGSATGQLILWTLVTSAQQQQQPSPSPVLRSRVTGVLTPLALFTHTDYNAPITSVAVVLSSRGERILSASAQGRLAVWDLADGIFIDHIKLPLGAEAAASQAWDEDFHGAGATYGRGSLMDPLFSEAAARMSFASAYALEPAPAPAPASAAGGAEGAATVLQVVALPSLELALVWGPAMHEFWVVDPFLLRVINTVRLPEGERLLAAMLGTQVGTPVLLTYSSQHTLCYWALATLRGQVAPQPAFSYQLAHPAPPADLDEPLLPLAVPCPQPLSPTVIRGDFSAGFFGPAAPEVFRAETMRLVVSIPCPRPEAPWVAAHFMGSLLLLTTLHYGFQVYSMASFIRGGASDGADPFAAPSGRAPEPAAGTRSPSSGGAVARSGSGVFAAATGGTSTALVPPSGPQQPQGDPSRLLDAFAGPRGAAPSSLPVGVPGARGDAALGGEGAGPGLLADLSLSLNLSGSSANLLHPTGSIPSLPTAPSTGDLLTSGAPALGGASALVLPSASTATLAAATHNPCTTPTHPAAPGDSGLASTSLGAPLPAFLADKLPPGAAAAVAAATPPPPPFPFPFGAPQAQSGAPTSTSTTTSSSGGNNSSGSGSSGSGKPVVTHVVPYVLPRIVHTSMATVPPLSTQPLPPPRPPQQQQQQPPPTTAAAAASPLLAFSTIVQPSPRLLVGHPGSPAGSSVSSLGLPGASLSSLGGAEPASVGGAGPAGLPPGMSPAPLGRRPSTSALLPPGFLPTPRPDDLTPAPAGPPASEGGPEAQGPPLIALPNLAASGAPSAPAPPAAPSLQAIWDAFAASPSRPPPPPPPTRAAPEPPKAATPFTILAPPTIRTAPLPPPPPSPPPPPPPRCCRRPRC</sequence>
<evidence type="ECO:0000313" key="2">
    <source>
        <dbReference type="EMBL" id="KAJ4455567.1"/>
    </source>
</evidence>
<evidence type="ECO:0000313" key="3">
    <source>
        <dbReference type="Proteomes" id="UP001141327"/>
    </source>
</evidence>
<comment type="caution">
    <text evidence="2">The sequence shown here is derived from an EMBL/GenBank/DDBJ whole genome shotgun (WGS) entry which is preliminary data.</text>
</comment>
<feature type="compositionally biased region" description="Pro residues" evidence="1">
    <location>
        <begin position="608"/>
        <end position="618"/>
    </location>
</feature>
<dbReference type="InterPro" id="IPR015943">
    <property type="entry name" value="WD40/YVTN_repeat-like_dom_sf"/>
</dbReference>
<feature type="region of interest" description="Disordered" evidence="1">
    <location>
        <begin position="746"/>
        <end position="907"/>
    </location>
</feature>
<feature type="compositionally biased region" description="Pro residues" evidence="1">
    <location>
        <begin position="885"/>
        <end position="900"/>
    </location>
</feature>
<dbReference type="EMBL" id="JAPMOS010000102">
    <property type="protein sequence ID" value="KAJ4455567.1"/>
    <property type="molecule type" value="Genomic_DNA"/>
</dbReference>
<feature type="compositionally biased region" description="Low complexity" evidence="1">
    <location>
        <begin position="746"/>
        <end position="755"/>
    </location>
</feature>
<dbReference type="SMART" id="SM00320">
    <property type="entry name" value="WD40"/>
    <property type="match status" value="2"/>
</dbReference>
<feature type="compositionally biased region" description="Low complexity" evidence="1">
    <location>
        <begin position="619"/>
        <end position="646"/>
    </location>
</feature>
<evidence type="ECO:0000256" key="1">
    <source>
        <dbReference type="SAM" id="MobiDB-lite"/>
    </source>
</evidence>
<gene>
    <name evidence="2" type="ORF">PAPYR_9462</name>
</gene>